<dbReference type="OMA" id="TADENIC"/>
<reference evidence="2 4" key="1">
    <citation type="journal article" date="2008" name="Science">
        <title>The Physcomitrella genome reveals evolutionary insights into the conquest of land by plants.</title>
        <authorList>
            <person name="Rensing S."/>
            <person name="Lang D."/>
            <person name="Zimmer A."/>
            <person name="Terry A."/>
            <person name="Salamov A."/>
            <person name="Shapiro H."/>
            <person name="Nishiyama T."/>
            <person name="Perroud P.-F."/>
            <person name="Lindquist E."/>
            <person name="Kamisugi Y."/>
            <person name="Tanahashi T."/>
            <person name="Sakakibara K."/>
            <person name="Fujita T."/>
            <person name="Oishi K."/>
            <person name="Shin-I T."/>
            <person name="Kuroki Y."/>
            <person name="Toyoda A."/>
            <person name="Suzuki Y."/>
            <person name="Hashimoto A."/>
            <person name="Yamaguchi K."/>
            <person name="Sugano A."/>
            <person name="Kohara Y."/>
            <person name="Fujiyama A."/>
            <person name="Anterola A."/>
            <person name="Aoki S."/>
            <person name="Ashton N."/>
            <person name="Barbazuk W.B."/>
            <person name="Barker E."/>
            <person name="Bennetzen J."/>
            <person name="Bezanilla M."/>
            <person name="Blankenship R."/>
            <person name="Cho S.H."/>
            <person name="Dutcher S."/>
            <person name="Estelle M."/>
            <person name="Fawcett J.A."/>
            <person name="Gundlach H."/>
            <person name="Hanada K."/>
            <person name="Heyl A."/>
            <person name="Hicks K.A."/>
            <person name="Hugh J."/>
            <person name="Lohr M."/>
            <person name="Mayer K."/>
            <person name="Melkozernov A."/>
            <person name="Murata T."/>
            <person name="Nelson D."/>
            <person name="Pils B."/>
            <person name="Prigge M."/>
            <person name="Reiss B."/>
            <person name="Renner T."/>
            <person name="Rombauts S."/>
            <person name="Rushton P."/>
            <person name="Sanderfoot A."/>
            <person name="Schween G."/>
            <person name="Shiu S.-H."/>
            <person name="Stueber K."/>
            <person name="Theodoulou F.L."/>
            <person name="Tu H."/>
            <person name="Van de Peer Y."/>
            <person name="Verrier P.J."/>
            <person name="Waters E."/>
            <person name="Wood A."/>
            <person name="Yang L."/>
            <person name="Cove D."/>
            <person name="Cuming A."/>
            <person name="Hasebe M."/>
            <person name="Lucas S."/>
            <person name="Mishler D.B."/>
            <person name="Reski R."/>
            <person name="Grigoriev I."/>
            <person name="Quatrano R.S."/>
            <person name="Boore J.L."/>
        </authorList>
    </citation>
    <scope>NUCLEOTIDE SEQUENCE [LARGE SCALE GENOMIC DNA]</scope>
    <source>
        <strain evidence="3 4">cv. Gransden 2004</strain>
    </source>
</reference>
<dbReference type="AlphaFoldDB" id="A0A2K1J7Z5"/>
<keyword evidence="1" id="KW-0812">Transmembrane</keyword>
<dbReference type="Proteomes" id="UP000006727">
    <property type="component" value="Chromosome 16"/>
</dbReference>
<evidence type="ECO:0000256" key="1">
    <source>
        <dbReference type="SAM" id="Phobius"/>
    </source>
</evidence>
<keyword evidence="1" id="KW-0472">Membrane</keyword>
<dbReference type="PANTHER" id="PTHR33782:SF5">
    <property type="entry name" value="MEDIATOR OF RNA POLYMERASE II TRANSCRIPTION SUBUNIT"/>
    <property type="match status" value="1"/>
</dbReference>
<dbReference type="PaxDb" id="3218-PP1S106_138V6.1"/>
<dbReference type="EMBL" id="ABEU02000016">
    <property type="protein sequence ID" value="PNR37660.1"/>
    <property type="molecule type" value="Genomic_DNA"/>
</dbReference>
<keyword evidence="4" id="KW-1185">Reference proteome</keyword>
<evidence type="ECO:0000313" key="4">
    <source>
        <dbReference type="Proteomes" id="UP000006727"/>
    </source>
</evidence>
<dbReference type="Gramene" id="Pp3c16_10550V3.2">
    <property type="protein sequence ID" value="Pp3c16_10550V3.2"/>
    <property type="gene ID" value="Pp3c16_10550"/>
</dbReference>
<evidence type="ECO:0000313" key="2">
    <source>
        <dbReference type="EMBL" id="PNR37660.1"/>
    </source>
</evidence>
<keyword evidence="1" id="KW-1133">Transmembrane helix</keyword>
<dbReference type="RefSeq" id="XP_024398961.1">
    <property type="nucleotide sequence ID" value="XM_024543193.2"/>
</dbReference>
<dbReference type="OrthoDB" id="672819at2759"/>
<reference evidence="2 4" key="2">
    <citation type="journal article" date="2018" name="Plant J.">
        <title>The Physcomitrella patens chromosome-scale assembly reveals moss genome structure and evolution.</title>
        <authorList>
            <person name="Lang D."/>
            <person name="Ullrich K.K."/>
            <person name="Murat F."/>
            <person name="Fuchs J."/>
            <person name="Jenkins J."/>
            <person name="Haas F.B."/>
            <person name="Piednoel M."/>
            <person name="Gundlach H."/>
            <person name="Van Bel M."/>
            <person name="Meyberg R."/>
            <person name="Vives C."/>
            <person name="Morata J."/>
            <person name="Symeonidi A."/>
            <person name="Hiss M."/>
            <person name="Muchero W."/>
            <person name="Kamisugi Y."/>
            <person name="Saleh O."/>
            <person name="Blanc G."/>
            <person name="Decker E.L."/>
            <person name="van Gessel N."/>
            <person name="Grimwood J."/>
            <person name="Hayes R.D."/>
            <person name="Graham S.W."/>
            <person name="Gunter L.E."/>
            <person name="McDaniel S.F."/>
            <person name="Hoernstein S.N.W."/>
            <person name="Larsson A."/>
            <person name="Li F.W."/>
            <person name="Perroud P.F."/>
            <person name="Phillips J."/>
            <person name="Ranjan P."/>
            <person name="Rokshar D.S."/>
            <person name="Rothfels C.J."/>
            <person name="Schneider L."/>
            <person name="Shu S."/>
            <person name="Stevenson D.W."/>
            <person name="Thummler F."/>
            <person name="Tillich M."/>
            <person name="Villarreal Aguilar J.C."/>
            <person name="Widiez T."/>
            <person name="Wong G.K."/>
            <person name="Wymore A."/>
            <person name="Zhang Y."/>
            <person name="Zimmer A.D."/>
            <person name="Quatrano R.S."/>
            <person name="Mayer K.F.X."/>
            <person name="Goodstein D."/>
            <person name="Casacuberta J.M."/>
            <person name="Vandepoele K."/>
            <person name="Reski R."/>
            <person name="Cuming A.C."/>
            <person name="Tuskan G.A."/>
            <person name="Maumus F."/>
            <person name="Salse J."/>
            <person name="Schmutz J."/>
            <person name="Rensing S.A."/>
        </authorList>
    </citation>
    <scope>NUCLEOTIDE SEQUENCE [LARGE SCALE GENOMIC DNA]</scope>
    <source>
        <strain evidence="3 4">cv. Gransden 2004</strain>
    </source>
</reference>
<organism evidence="2">
    <name type="scientific">Physcomitrium patens</name>
    <name type="common">Spreading-leaved earth moss</name>
    <name type="synonym">Physcomitrella patens</name>
    <dbReference type="NCBI Taxonomy" id="3218"/>
    <lineage>
        <taxon>Eukaryota</taxon>
        <taxon>Viridiplantae</taxon>
        <taxon>Streptophyta</taxon>
        <taxon>Embryophyta</taxon>
        <taxon>Bryophyta</taxon>
        <taxon>Bryophytina</taxon>
        <taxon>Bryopsida</taxon>
        <taxon>Funariidae</taxon>
        <taxon>Funariales</taxon>
        <taxon>Funariaceae</taxon>
        <taxon>Physcomitrium</taxon>
    </lineage>
</organism>
<name>A0A2K1J7Z5_PHYPA</name>
<reference evidence="3" key="3">
    <citation type="submission" date="2020-12" db="UniProtKB">
        <authorList>
            <consortium name="EnsemblPlants"/>
        </authorList>
    </citation>
    <scope>IDENTIFICATION</scope>
</reference>
<accession>A0A2K1J7Z5</accession>
<dbReference type="PANTHER" id="PTHR33782">
    <property type="entry name" value="OS01G0121600 PROTEIN"/>
    <property type="match status" value="1"/>
</dbReference>
<evidence type="ECO:0000313" key="3">
    <source>
        <dbReference type="EnsemblPlants" id="Pp3c16_10550V3.1"/>
    </source>
</evidence>
<protein>
    <submittedName>
        <fullName evidence="2 3">Uncharacterized protein</fullName>
    </submittedName>
</protein>
<dbReference type="Gramene" id="Pp3c16_10550V3.1">
    <property type="protein sequence ID" value="Pp3c16_10550V3.1"/>
    <property type="gene ID" value="Pp3c16_10550"/>
</dbReference>
<proteinExistence type="predicted"/>
<dbReference type="EnsemblPlants" id="Pp3c16_10550V3.2">
    <property type="protein sequence ID" value="Pp3c16_10550V3.2"/>
    <property type="gene ID" value="Pp3c16_10550"/>
</dbReference>
<gene>
    <name evidence="3" type="primary">LOC112293581</name>
    <name evidence="2" type="ORF">PHYPA_020769</name>
</gene>
<dbReference type="EnsemblPlants" id="Pp3c16_10550V3.1">
    <property type="protein sequence ID" value="Pp3c16_10550V3.1"/>
    <property type="gene ID" value="Pp3c16_10550"/>
</dbReference>
<feature type="transmembrane region" description="Helical" evidence="1">
    <location>
        <begin position="130"/>
        <end position="151"/>
    </location>
</feature>
<sequence length="176" mass="19310">MALKANMTPQLAVFASLPSTLISSGSRSMKMMPLGGLRKPLRCTRRRRAGIARASDMAEPESAGAGGSNVVDSNMMVLRKRIQHIRIQESIYDTPADWSEWERNAYSSYRADVCLLLSTMQSQLLTMRPGMALSIVSILMAVLPVMSILFVSAVGTQLWSLHCSLLELGATLHQLN</sequence>
<dbReference type="GeneID" id="112293581"/>